<evidence type="ECO:0000313" key="2">
    <source>
        <dbReference type="Proteomes" id="UP000273643"/>
    </source>
</evidence>
<reference evidence="1 2" key="1">
    <citation type="submission" date="2018-11" db="EMBL/GenBank/DDBJ databases">
        <title>Genomic Encyclopedia of Type Strains, Phase IV (KMG-IV): sequencing the most valuable type-strain genomes for metagenomic binning, comparative biology and taxonomic classification.</title>
        <authorList>
            <person name="Goeker M."/>
        </authorList>
    </citation>
    <scope>NUCLEOTIDE SEQUENCE [LARGE SCALE GENOMIC DNA]</scope>
    <source>
        <strain evidence="1 2">DSM 16974</strain>
    </source>
</reference>
<protein>
    <submittedName>
        <fullName evidence="1">Uncharacterized protein</fullName>
    </submittedName>
</protein>
<dbReference type="EMBL" id="RJUK01000001">
    <property type="protein sequence ID" value="ROQ19809.1"/>
    <property type="molecule type" value="Genomic_DNA"/>
</dbReference>
<organism evidence="1 2">
    <name type="scientific">Marinimicrobium koreense</name>
    <dbReference type="NCBI Taxonomy" id="306545"/>
    <lineage>
        <taxon>Bacteria</taxon>
        <taxon>Pseudomonadati</taxon>
        <taxon>Pseudomonadota</taxon>
        <taxon>Gammaproteobacteria</taxon>
        <taxon>Cellvibrionales</taxon>
        <taxon>Cellvibrionaceae</taxon>
        <taxon>Marinimicrobium</taxon>
    </lineage>
</organism>
<gene>
    <name evidence="1" type="ORF">EDC38_0397</name>
</gene>
<proteinExistence type="predicted"/>
<accession>A0A3N1NVB2</accession>
<evidence type="ECO:0000313" key="1">
    <source>
        <dbReference type="EMBL" id="ROQ19809.1"/>
    </source>
</evidence>
<dbReference type="RefSeq" id="WP_123637108.1">
    <property type="nucleotide sequence ID" value="NZ_RJUK01000001.1"/>
</dbReference>
<name>A0A3N1NVB2_9GAMM</name>
<sequence length="270" mass="30674">MIRYSDAFSDLNPLEEALPLQEFHDGHYIAQEAKAALPDGFTIVDLNAGLEILMQLRLKDGGDITKGRPESTGLYYTAPLSHFVSAEEVELPERPSGEPFLWSQVFAVAALASVADLVTFSRRPGVYDPNLGEFEQIMKSSEERLVQSHLEQLPMEAMESLGFCRLFLERERFELDAAKREQKRGQGVSKTKLKNYHEVKLAIVNRFNELRKEDSGLSVRKMARIILGDLDEQLKRMMTSEDPQQQVENWLGQYKKGTLPGQDRLPPYEA</sequence>
<keyword evidence="2" id="KW-1185">Reference proteome</keyword>
<dbReference type="Proteomes" id="UP000273643">
    <property type="component" value="Unassembled WGS sequence"/>
</dbReference>
<dbReference type="AlphaFoldDB" id="A0A3N1NVB2"/>
<comment type="caution">
    <text evidence="1">The sequence shown here is derived from an EMBL/GenBank/DDBJ whole genome shotgun (WGS) entry which is preliminary data.</text>
</comment>